<dbReference type="Proteomes" id="UP001066276">
    <property type="component" value="Chromosome 10"/>
</dbReference>
<reference evidence="2" key="1">
    <citation type="journal article" date="2022" name="bioRxiv">
        <title>Sequencing and chromosome-scale assembly of the giantPleurodeles waltlgenome.</title>
        <authorList>
            <person name="Brown T."/>
            <person name="Elewa A."/>
            <person name="Iarovenko S."/>
            <person name="Subramanian E."/>
            <person name="Araus A.J."/>
            <person name="Petzold A."/>
            <person name="Susuki M."/>
            <person name="Suzuki K.-i.T."/>
            <person name="Hayashi T."/>
            <person name="Toyoda A."/>
            <person name="Oliveira C."/>
            <person name="Osipova E."/>
            <person name="Leigh N.D."/>
            <person name="Simon A."/>
            <person name="Yun M.H."/>
        </authorList>
    </citation>
    <scope>NUCLEOTIDE SEQUENCE</scope>
    <source>
        <strain evidence="2">20211129_DDA</strain>
        <tissue evidence="2">Liver</tissue>
    </source>
</reference>
<keyword evidence="3" id="KW-1185">Reference proteome</keyword>
<comment type="caution">
    <text evidence="2">The sequence shown here is derived from an EMBL/GenBank/DDBJ whole genome shotgun (WGS) entry which is preliminary data.</text>
</comment>
<evidence type="ECO:0000313" key="3">
    <source>
        <dbReference type="Proteomes" id="UP001066276"/>
    </source>
</evidence>
<evidence type="ECO:0000256" key="1">
    <source>
        <dbReference type="SAM" id="MobiDB-lite"/>
    </source>
</evidence>
<evidence type="ECO:0000313" key="2">
    <source>
        <dbReference type="EMBL" id="KAJ1095606.1"/>
    </source>
</evidence>
<name>A0AAV7LWG6_PLEWA</name>
<protein>
    <submittedName>
        <fullName evidence="2">Uncharacterized protein</fullName>
    </submittedName>
</protein>
<organism evidence="2 3">
    <name type="scientific">Pleurodeles waltl</name>
    <name type="common">Iberian ribbed newt</name>
    <dbReference type="NCBI Taxonomy" id="8319"/>
    <lineage>
        <taxon>Eukaryota</taxon>
        <taxon>Metazoa</taxon>
        <taxon>Chordata</taxon>
        <taxon>Craniata</taxon>
        <taxon>Vertebrata</taxon>
        <taxon>Euteleostomi</taxon>
        <taxon>Amphibia</taxon>
        <taxon>Batrachia</taxon>
        <taxon>Caudata</taxon>
        <taxon>Salamandroidea</taxon>
        <taxon>Salamandridae</taxon>
        <taxon>Pleurodelinae</taxon>
        <taxon>Pleurodeles</taxon>
    </lineage>
</organism>
<accession>A0AAV7LWG6</accession>
<dbReference type="EMBL" id="JANPWB010000014">
    <property type="protein sequence ID" value="KAJ1095606.1"/>
    <property type="molecule type" value="Genomic_DNA"/>
</dbReference>
<feature type="region of interest" description="Disordered" evidence="1">
    <location>
        <begin position="1"/>
        <end position="38"/>
    </location>
</feature>
<dbReference type="AlphaFoldDB" id="A0AAV7LWG6"/>
<gene>
    <name evidence="2" type="ORF">NDU88_000765</name>
</gene>
<feature type="region of interest" description="Disordered" evidence="1">
    <location>
        <begin position="59"/>
        <end position="87"/>
    </location>
</feature>
<sequence length="146" mass="15790">MSSGEVDGPQCRAPSSARPGSTVISPDPCTPPGSPEARLFSGERLLPVARADKALISRPHALKPPFRAREPAPFTGPSQNVCPPRPRCLPKTAREVRQRTRFESLLPVRDPKISFFSSPARCFAVLEPALQNLLQGLPQSGEKRSG</sequence>
<proteinExistence type="predicted"/>